<dbReference type="RefSeq" id="WP_171471121.1">
    <property type="nucleotide sequence ID" value="NZ_CP053452.2"/>
</dbReference>
<proteinExistence type="predicted"/>
<keyword evidence="2" id="KW-1185">Reference proteome</keyword>
<dbReference type="AlphaFoldDB" id="A0A6M5YPP3"/>
<accession>A0A6M5YPP3</accession>
<evidence type="ECO:0000313" key="1">
    <source>
        <dbReference type="EMBL" id="QJW95316.1"/>
    </source>
</evidence>
<reference evidence="2" key="1">
    <citation type="submission" date="2020-05" db="EMBL/GenBank/DDBJ databases">
        <title>Frigoriglobus tundricola gen. nov., sp. nov., a psychrotolerant cellulolytic planctomycete of the family Gemmataceae with two divergent copies of 16S rRNA gene.</title>
        <authorList>
            <person name="Kulichevskaya I.S."/>
            <person name="Ivanova A.A."/>
            <person name="Naumoff D.G."/>
            <person name="Beletsky A.V."/>
            <person name="Rijpstra W.I.C."/>
            <person name="Sinninghe Damste J.S."/>
            <person name="Mardanov A.V."/>
            <person name="Ravin N.V."/>
            <person name="Dedysh S.N."/>
        </authorList>
    </citation>
    <scope>NUCLEOTIDE SEQUENCE [LARGE SCALE GENOMIC DNA]</scope>
    <source>
        <strain evidence="2">PL17</strain>
    </source>
</reference>
<name>A0A6M5YPP3_9BACT</name>
<organism evidence="1 2">
    <name type="scientific">Frigoriglobus tundricola</name>
    <dbReference type="NCBI Taxonomy" id="2774151"/>
    <lineage>
        <taxon>Bacteria</taxon>
        <taxon>Pseudomonadati</taxon>
        <taxon>Planctomycetota</taxon>
        <taxon>Planctomycetia</taxon>
        <taxon>Gemmatales</taxon>
        <taxon>Gemmataceae</taxon>
        <taxon>Frigoriglobus</taxon>
    </lineage>
</organism>
<protein>
    <submittedName>
        <fullName evidence="1">Uncharacterized protein</fullName>
    </submittedName>
</protein>
<sequence>MHRLSCLLLAAGVALVGSARGDDKPVVVKLDKLSAPVPAEWKKEKPSNLLRTYQFKLPGAKDHPDAELAIFNQSLPGADKNFPKWKGSFVVPDGKTVDDISKTAKWEVPGAKVDVLDVSGTWKYKERPQDKKETLLDDWRVIWVIVDEKDETFHLRLSGPAVTVAEHAAKFEKWVKSFK</sequence>
<gene>
    <name evidence="1" type="ORF">FTUN_2863</name>
</gene>
<dbReference type="Proteomes" id="UP000503447">
    <property type="component" value="Chromosome"/>
</dbReference>
<dbReference type="EMBL" id="CP053452">
    <property type="protein sequence ID" value="QJW95316.1"/>
    <property type="molecule type" value="Genomic_DNA"/>
</dbReference>
<evidence type="ECO:0000313" key="2">
    <source>
        <dbReference type="Proteomes" id="UP000503447"/>
    </source>
</evidence>
<dbReference type="KEGG" id="ftj:FTUN_2863"/>